<feature type="active site" description="Proton donor; for dehydratase activity" evidence="4">
    <location>
        <position position="1651"/>
    </location>
</feature>
<gene>
    <name evidence="8" type="ORF">UABAM_02751</name>
</gene>
<feature type="domain" description="Carrier" evidence="5">
    <location>
        <begin position="959"/>
        <end position="1038"/>
    </location>
</feature>
<dbReference type="SMART" id="SM00825">
    <property type="entry name" value="PKS_KS"/>
    <property type="match status" value="1"/>
</dbReference>
<reference evidence="8 9" key="1">
    <citation type="submission" date="2019-08" db="EMBL/GenBank/DDBJ databases">
        <title>Complete genome sequence of Candidatus Uab amorphum.</title>
        <authorList>
            <person name="Shiratori T."/>
            <person name="Suzuki S."/>
            <person name="Kakizawa Y."/>
            <person name="Ishida K."/>
        </authorList>
    </citation>
    <scope>NUCLEOTIDE SEQUENCE [LARGE SCALE GENOMIC DNA]</scope>
    <source>
        <strain evidence="8 9">SRT547</strain>
    </source>
</reference>
<proteinExistence type="predicted"/>
<dbReference type="OrthoDB" id="219272at2"/>
<dbReference type="InterPro" id="IPR050091">
    <property type="entry name" value="PKS_NRPS_Biosynth_Enz"/>
</dbReference>
<dbReference type="Gene3D" id="3.40.47.10">
    <property type="match status" value="1"/>
</dbReference>
<dbReference type="InterPro" id="IPR014030">
    <property type="entry name" value="Ketoacyl_synth_N"/>
</dbReference>
<dbReference type="PANTHER" id="PTHR43775">
    <property type="entry name" value="FATTY ACID SYNTHASE"/>
    <property type="match status" value="1"/>
</dbReference>
<dbReference type="InterPro" id="IPR016035">
    <property type="entry name" value="Acyl_Trfase/lysoPLipase"/>
</dbReference>
<dbReference type="SMART" id="SM00827">
    <property type="entry name" value="PKS_AT"/>
    <property type="match status" value="1"/>
</dbReference>
<dbReference type="Gene3D" id="3.40.50.720">
    <property type="entry name" value="NAD(P)-binding Rossmann-like Domain"/>
    <property type="match status" value="1"/>
</dbReference>
<dbReference type="InterPro" id="IPR036291">
    <property type="entry name" value="NAD(P)-bd_dom_sf"/>
</dbReference>
<dbReference type="PROSITE" id="PS52019">
    <property type="entry name" value="PKS_MFAS_DH"/>
    <property type="match status" value="1"/>
</dbReference>
<dbReference type="InterPro" id="IPR009081">
    <property type="entry name" value="PP-bd_ACP"/>
</dbReference>
<dbReference type="Pfam" id="PF00550">
    <property type="entry name" value="PP-binding"/>
    <property type="match status" value="1"/>
</dbReference>
<evidence type="ECO:0000256" key="1">
    <source>
        <dbReference type="ARBA" id="ARBA00022450"/>
    </source>
</evidence>
<dbReference type="SMART" id="SM00822">
    <property type="entry name" value="PKS_KR"/>
    <property type="match status" value="1"/>
</dbReference>
<dbReference type="InterPro" id="IPR001227">
    <property type="entry name" value="Ac_transferase_dom_sf"/>
</dbReference>
<dbReference type="Pfam" id="PF00109">
    <property type="entry name" value="ketoacyl-synt"/>
    <property type="match status" value="1"/>
</dbReference>
<dbReference type="GO" id="GO:0006633">
    <property type="term" value="P:fatty acid biosynthetic process"/>
    <property type="evidence" value="ECO:0007669"/>
    <property type="project" value="TreeGrafter"/>
</dbReference>
<dbReference type="Pfam" id="PF08659">
    <property type="entry name" value="KR"/>
    <property type="match status" value="1"/>
</dbReference>
<dbReference type="CDD" id="cd00833">
    <property type="entry name" value="PKS"/>
    <property type="match status" value="1"/>
</dbReference>
<dbReference type="SUPFAM" id="SSF47336">
    <property type="entry name" value="ACP-like"/>
    <property type="match status" value="1"/>
</dbReference>
<sequence length="2077" mass="233008">MEIPVAVIGMSCRYPGAANVKELWENVLAKRQHFRKFPEKRMPVASYCNDNPQVEDTTSLDMAAFIDNWSLDLTKWRIPQQTYESTDPVHWLALDLAEQALRRINIQDQKLREKTAVYIGNTLTGEFTRARSLRLRWPFVERVIFEEMRKQDIDEQQQQLLLQNIKKSFKGFFPPTNEDTLAGSLSNTIAGRICNFFGFGGGGYTIDGACASSLLAVATAVEKLANGELDMAIAGGIDISLDPFEMVGFSKAGALATSRLAIYDQRACGMMPGEGAGIVILKRLPQAIRDNDNIYAIVRGWGVSSDGEGAITAPKVGGQVRALSSAWQRANYHDIDFVEGHGTGTTLGDRVELESIHTALQGIRNHTERNCGVTSLKSIIGHTKAAAGIGAFIKTVAAVNQRVLPPFAGCENPHNIFRKEARNLYPLCNAYSRDEPIKAGVSAMGFGGINAHIALESPDKKSTEFTIEKSLDFYNAHTQDAEVFVFSASSQQNLYKKCEELYLQAQQIAQCELADLSAFLFTNVNKQYKERLAIIASTPKELAKTLKDVLEFLRNEAQLPHNAFFGNTTQKPRIGFMFAGQGSQKIAMAHKLFMRTDDKKQLLQVLQNALGEKNFNTWIKALYPDDTAMIDHRDSYSSILKQTKFAQPAICFAALLHLRLLTKLGIQPHVVCGHSLGELAALHTAGAFGEKQLLEIAANRGIAMSGEHSNDGMLSLGTDSEHAQQIITKAQCQSQDPLQQNYAVIANKNHAQQTVIAGHHHALRCIKDISPVNAIVLPVSRAFHSKLVEPCAAQFGNMCAISGSMCTTPNNATNLDVDFISGVDGELHRDINSCEYLQHQIPAQVDFVSLLNKAMDRCDILLELGGGQVLSNIAAKIRSEHLCLPIEAKAGTSYDICKIVATLFTKGVTINSQVLFHNRIIHPYVAPQKRKFLINPCEQDANSKYKPQQTTTAKQQVITSAKQPLLSLRERIAALTGFPLETIHAQHRLLDDLNLDSIKSAEVISVFSQQFQLQQSFEPTAFTNATLDELSQQVCALKQATKKSSWVHSFVRKWRQKEITDKEMVKANYRLVGDTSGRLASILSKSFAIDSHATSAIFVLPEDTTLDISLLQKLANSSSIKHITVLDPNSQRNIKRDEGVESFFASLQREIRDFGVNFIGISHDFPMECIPQLVTKEHSHNQHHFSSVYYNKRQQRLTPHWQLIFPDTKNQLPLPQHVVVVSGGAKGITAECVIELAQKCAATFVLLGSSPREKVSLEPFAAFGDRIHYFSCDITDASQVNTVMKNVQTSIGEIEWIIHGAGINIPRKAAEVSLQQAQHEIAPKLLGLDNLLQHSAHTKQVIAFTSVIGVTGLAGNAWYAFANESLRRKLAKWQANNPDRKSCAFAFSAWEEVGMAANLGTISHLDSQGIKAIPLKHGVDQFMKWISTNQKPDEVIICSEMGKNFTPLSLPETTPKKCFIDNIVNYTPQINLSAQYTLDVQHDEYLNDHIFDGKKLFPTVFGLEAMAQGVEYLWQQNIAHIRFSDVKLTYPIVVNHKLNIRIDIKRKNNKIFNCCIRCEDSNYDVVHFSATVIVNNGMKNNFAQIPQQRYIEDAKKLYGPILFQGTLFQQIEQVCDLSRQQCTAKIANGPHSDKWYCHHENFTLGNPYQRDALLQMGQLIITPALGLPIAIDKIDIDLKNSNRVYAQTQLRGQEQNNVMGDVVVSDATGNVVEELRGYQIRIVQQQTQMPYPEKLAEYLQSQNHKPLQMPAKANDKIFTVEDHERGERGEVNFLYRFPMRFAYLGNPSGGTHFATYLHWIGETREVGIRKNGIYEKATQYISSQNYAWITKETKLQIIDTPQQDSFIEVECWNERLYGTQDASLEMIYRFYACNDNVRRPIAEIAQTTTWAKVIDHGVVKPVAYPQDMHSWILQTLPQQGHRRDLSWTTDWEKGQSQLIAAQGPQLGKLLFEESFRTTPRHSNFVGNIYWSNYADWMGEVRDLWLQSFMNYGEAELRCTNCHIQHLREAMPGDVIVVKMYLQHCYEYCLDLQFNFYKSVDGELQKLATASHTAYSFILQKGKWVPSSFSHFILQATL</sequence>
<dbReference type="EMBL" id="AP019860">
    <property type="protein sequence ID" value="BBM84392.1"/>
    <property type="molecule type" value="Genomic_DNA"/>
</dbReference>
<dbReference type="Gene3D" id="3.10.129.10">
    <property type="entry name" value="Hotdog Thioesterase"/>
    <property type="match status" value="2"/>
</dbReference>
<dbReference type="PROSITE" id="PS50075">
    <property type="entry name" value="CARRIER"/>
    <property type="match status" value="1"/>
</dbReference>
<feature type="domain" description="Ketosynthase family 3 (KS3)" evidence="6">
    <location>
        <begin position="2"/>
        <end position="457"/>
    </location>
</feature>
<evidence type="ECO:0000259" key="7">
    <source>
        <dbReference type="PROSITE" id="PS52019"/>
    </source>
</evidence>
<evidence type="ECO:0000256" key="3">
    <source>
        <dbReference type="ARBA" id="ARBA00022679"/>
    </source>
</evidence>
<feature type="active site" description="Proton acceptor; for dehydratase activity" evidence="4">
    <location>
        <position position="1489"/>
    </location>
</feature>
<dbReference type="Proteomes" id="UP000326354">
    <property type="component" value="Chromosome"/>
</dbReference>
<keyword evidence="2" id="KW-0597">Phosphoprotein</keyword>
<dbReference type="SUPFAM" id="SSF51735">
    <property type="entry name" value="NAD(P)-binding Rossmann-fold domains"/>
    <property type="match status" value="1"/>
</dbReference>
<keyword evidence="9" id="KW-1185">Reference proteome</keyword>
<keyword evidence="3" id="KW-0808">Transferase</keyword>
<evidence type="ECO:0000256" key="4">
    <source>
        <dbReference type="PROSITE-ProRule" id="PRU01363"/>
    </source>
</evidence>
<dbReference type="InterPro" id="IPR020841">
    <property type="entry name" value="PKS_Beta-ketoAc_synthase_dom"/>
</dbReference>
<evidence type="ECO:0000256" key="2">
    <source>
        <dbReference type="ARBA" id="ARBA00022553"/>
    </source>
</evidence>
<feature type="region of interest" description="N-terminal hotdog fold" evidence="4">
    <location>
        <begin position="1457"/>
        <end position="1579"/>
    </location>
</feature>
<protein>
    <submittedName>
        <fullName evidence="8">Polyketide synthase</fullName>
    </submittedName>
</protein>
<dbReference type="InterPro" id="IPR042104">
    <property type="entry name" value="PKS_dehydratase_sf"/>
</dbReference>
<dbReference type="InterPro" id="IPR014043">
    <property type="entry name" value="Acyl_transferase_dom"/>
</dbReference>
<dbReference type="Pfam" id="PF14765">
    <property type="entry name" value="PS-DH"/>
    <property type="match status" value="1"/>
</dbReference>
<dbReference type="KEGG" id="uam:UABAM_02751"/>
<dbReference type="PROSITE" id="PS52004">
    <property type="entry name" value="KS3_2"/>
    <property type="match status" value="1"/>
</dbReference>
<dbReference type="InterPro" id="IPR049551">
    <property type="entry name" value="PKS_DH_C"/>
</dbReference>
<dbReference type="RefSeq" id="WP_151968551.1">
    <property type="nucleotide sequence ID" value="NZ_AP019860.1"/>
</dbReference>
<dbReference type="InterPro" id="IPR049900">
    <property type="entry name" value="PKS_mFAS_DH"/>
</dbReference>
<dbReference type="GO" id="GO:0004312">
    <property type="term" value="F:fatty acid synthase activity"/>
    <property type="evidence" value="ECO:0007669"/>
    <property type="project" value="TreeGrafter"/>
</dbReference>
<dbReference type="Pfam" id="PF02801">
    <property type="entry name" value="Ketoacyl-synt_C"/>
    <property type="match status" value="1"/>
</dbReference>
<dbReference type="SUPFAM" id="SSF54637">
    <property type="entry name" value="Thioesterase/thiol ester dehydrase-isomerase"/>
    <property type="match status" value="3"/>
</dbReference>
<dbReference type="PANTHER" id="PTHR43775:SF37">
    <property type="entry name" value="SI:DKEY-61P9.11"/>
    <property type="match status" value="1"/>
</dbReference>
<dbReference type="Gene3D" id="1.10.1200.10">
    <property type="entry name" value="ACP-like"/>
    <property type="match status" value="1"/>
</dbReference>
<name>A0A5S9F3D5_UABAM</name>
<organism evidence="8 9">
    <name type="scientific">Uabimicrobium amorphum</name>
    <dbReference type="NCBI Taxonomy" id="2596890"/>
    <lineage>
        <taxon>Bacteria</taxon>
        <taxon>Pseudomonadati</taxon>
        <taxon>Planctomycetota</taxon>
        <taxon>Candidatus Uabimicrobiia</taxon>
        <taxon>Candidatus Uabimicrobiales</taxon>
        <taxon>Candidatus Uabimicrobiaceae</taxon>
        <taxon>Candidatus Uabimicrobium</taxon>
    </lineage>
</organism>
<accession>A0A5S9F3D5</accession>
<dbReference type="SUPFAM" id="SSF52151">
    <property type="entry name" value="FabD/lysophospholipase-like"/>
    <property type="match status" value="1"/>
</dbReference>
<dbReference type="InterPro" id="IPR013968">
    <property type="entry name" value="PKS_KR"/>
</dbReference>
<dbReference type="InterPro" id="IPR029069">
    <property type="entry name" value="HotDog_dom_sf"/>
</dbReference>
<evidence type="ECO:0000259" key="6">
    <source>
        <dbReference type="PROSITE" id="PS52004"/>
    </source>
</evidence>
<dbReference type="Gene3D" id="3.10.129.110">
    <property type="entry name" value="Polyketide synthase dehydratase"/>
    <property type="match status" value="1"/>
</dbReference>
<keyword evidence="1" id="KW-0596">Phosphopantetheine</keyword>
<evidence type="ECO:0000259" key="5">
    <source>
        <dbReference type="PROSITE" id="PS50075"/>
    </source>
</evidence>
<dbReference type="InterPro" id="IPR036736">
    <property type="entry name" value="ACP-like_sf"/>
</dbReference>
<feature type="region of interest" description="C-terminal hotdog fold" evidence="4">
    <location>
        <begin position="1589"/>
        <end position="1729"/>
    </location>
</feature>
<dbReference type="Pfam" id="PF00698">
    <property type="entry name" value="Acyl_transf_1"/>
    <property type="match status" value="1"/>
</dbReference>
<dbReference type="Gene3D" id="3.40.366.10">
    <property type="entry name" value="Malonyl-Coenzyme A Acyl Carrier Protein, domain 2"/>
    <property type="match status" value="1"/>
</dbReference>
<dbReference type="InterPro" id="IPR016039">
    <property type="entry name" value="Thiolase-like"/>
</dbReference>
<dbReference type="InterPro" id="IPR057326">
    <property type="entry name" value="KR_dom"/>
</dbReference>
<dbReference type="InterPro" id="IPR014031">
    <property type="entry name" value="Ketoacyl_synth_C"/>
</dbReference>
<evidence type="ECO:0000313" key="8">
    <source>
        <dbReference type="EMBL" id="BBM84392.1"/>
    </source>
</evidence>
<evidence type="ECO:0000313" key="9">
    <source>
        <dbReference type="Proteomes" id="UP000326354"/>
    </source>
</evidence>
<dbReference type="SUPFAM" id="SSF53901">
    <property type="entry name" value="Thiolase-like"/>
    <property type="match status" value="1"/>
</dbReference>
<feature type="domain" description="PKS/mFAS DH" evidence="7">
    <location>
        <begin position="1457"/>
        <end position="1729"/>
    </location>
</feature>